<evidence type="ECO:0000313" key="3">
    <source>
        <dbReference type="EMBL" id="MCP1337258.1"/>
    </source>
</evidence>
<dbReference type="CDD" id="cd05233">
    <property type="entry name" value="SDR_c"/>
    <property type="match status" value="1"/>
</dbReference>
<dbReference type="InterPro" id="IPR057326">
    <property type="entry name" value="KR_dom"/>
</dbReference>
<gene>
    <name evidence="3" type="ORF">NJQ99_12625</name>
</gene>
<name>A0A9J6PMI3_9PROT</name>
<dbReference type="InterPro" id="IPR036291">
    <property type="entry name" value="NAD(P)-bd_dom_sf"/>
</dbReference>
<dbReference type="EMBL" id="JAMZFT010000002">
    <property type="protein sequence ID" value="MCP1337258.1"/>
    <property type="molecule type" value="Genomic_DNA"/>
</dbReference>
<comment type="similarity">
    <text evidence="1">Belongs to the short-chain dehydrogenases/reductases (SDR) family.</text>
</comment>
<evidence type="ECO:0000256" key="1">
    <source>
        <dbReference type="ARBA" id="ARBA00006484"/>
    </source>
</evidence>
<dbReference type="AlphaFoldDB" id="A0A9J6PMI3"/>
<proteinExistence type="inferred from homology"/>
<sequence length="266" mass="26621">METGLAGRLVLITGGASGIGRATAEAFAAEGARVAIADRDGAAAESAASALGGVSLAFDVGDETAVADAVARIEAGEGPIDVLVTCAGVLQKTLPPDELSWKEWDLVQRVHVRGTYACAREAGTAMARRGRGAIVTISSVAGLVSGPLHSYAPAKAAIAELTRTLAGEWGPRGVRVNAVAPGFTETPALARGFATGTLDEDALAASAALGRLVAAREIADAIVFLASDRASAITGAVLPVDAGYLTAVPWSAYGGLRRGSGNGSEG</sequence>
<dbReference type="RefSeq" id="WP_269333187.1">
    <property type="nucleotide sequence ID" value="NZ_JAMZFT010000002.1"/>
</dbReference>
<dbReference type="GO" id="GO:0016616">
    <property type="term" value="F:oxidoreductase activity, acting on the CH-OH group of donors, NAD or NADP as acceptor"/>
    <property type="evidence" value="ECO:0007669"/>
    <property type="project" value="TreeGrafter"/>
</dbReference>
<accession>A0A9J6PMI3</accession>
<feature type="domain" description="Ketoreductase" evidence="2">
    <location>
        <begin position="8"/>
        <end position="182"/>
    </location>
</feature>
<reference evidence="3" key="1">
    <citation type="submission" date="2022-06" db="EMBL/GenBank/DDBJ databases">
        <title>Isolation and Genomics of Futiania mangrovii gen. nov., sp. nov., a Rare and Metabolically-versatile member in the Class Alphaproteobacteria.</title>
        <authorList>
            <person name="Liu L."/>
            <person name="Huang W.-C."/>
            <person name="Pan J."/>
            <person name="Li J."/>
            <person name="Huang Y."/>
            <person name="Du H."/>
            <person name="Liu Y."/>
            <person name="Li M."/>
        </authorList>
    </citation>
    <scope>NUCLEOTIDE SEQUENCE</scope>
    <source>
        <strain evidence="3">FT118</strain>
    </source>
</reference>
<protein>
    <submittedName>
        <fullName evidence="3">SDR family oxidoreductase</fullName>
    </submittedName>
</protein>
<dbReference type="Proteomes" id="UP001055804">
    <property type="component" value="Unassembled WGS sequence"/>
</dbReference>
<dbReference type="SMART" id="SM00822">
    <property type="entry name" value="PKS_KR"/>
    <property type="match status" value="1"/>
</dbReference>
<dbReference type="PRINTS" id="PR00080">
    <property type="entry name" value="SDRFAMILY"/>
</dbReference>
<comment type="caution">
    <text evidence="3">The sequence shown here is derived from an EMBL/GenBank/DDBJ whole genome shotgun (WGS) entry which is preliminary data.</text>
</comment>
<dbReference type="InterPro" id="IPR002347">
    <property type="entry name" value="SDR_fam"/>
</dbReference>
<keyword evidence="4" id="KW-1185">Reference proteome</keyword>
<dbReference type="Pfam" id="PF13561">
    <property type="entry name" value="adh_short_C2"/>
    <property type="match status" value="1"/>
</dbReference>
<dbReference type="Gene3D" id="3.40.50.720">
    <property type="entry name" value="NAD(P)-binding Rossmann-like Domain"/>
    <property type="match status" value="1"/>
</dbReference>
<organism evidence="3 4">
    <name type="scientific">Futiania mangrovi</name>
    <dbReference type="NCBI Taxonomy" id="2959716"/>
    <lineage>
        <taxon>Bacteria</taxon>
        <taxon>Pseudomonadati</taxon>
        <taxon>Pseudomonadota</taxon>
        <taxon>Alphaproteobacteria</taxon>
        <taxon>Futianiales</taxon>
        <taxon>Futianiaceae</taxon>
        <taxon>Futiania</taxon>
    </lineage>
</organism>
<dbReference type="PRINTS" id="PR00081">
    <property type="entry name" value="GDHRDH"/>
</dbReference>
<evidence type="ECO:0000259" key="2">
    <source>
        <dbReference type="SMART" id="SM00822"/>
    </source>
</evidence>
<dbReference type="PANTHER" id="PTHR42760">
    <property type="entry name" value="SHORT-CHAIN DEHYDROGENASES/REDUCTASES FAMILY MEMBER"/>
    <property type="match status" value="1"/>
</dbReference>
<dbReference type="FunFam" id="3.40.50.720:FF:000084">
    <property type="entry name" value="Short-chain dehydrogenase reductase"/>
    <property type="match status" value="1"/>
</dbReference>
<evidence type="ECO:0000313" key="4">
    <source>
        <dbReference type="Proteomes" id="UP001055804"/>
    </source>
</evidence>
<dbReference type="SUPFAM" id="SSF51735">
    <property type="entry name" value="NAD(P)-binding Rossmann-fold domains"/>
    <property type="match status" value="1"/>
</dbReference>